<evidence type="ECO:0000313" key="2">
    <source>
        <dbReference type="Proteomes" id="UP000053097"/>
    </source>
</evidence>
<reference evidence="1 2" key="1">
    <citation type="journal article" date="2014" name="Curr. Biol.">
        <title>The genome of the clonal raider ant Cerapachys biroi.</title>
        <authorList>
            <person name="Oxley P.R."/>
            <person name="Ji L."/>
            <person name="Fetter-Pruneda I."/>
            <person name="McKenzie S.K."/>
            <person name="Li C."/>
            <person name="Hu H."/>
            <person name="Zhang G."/>
            <person name="Kronauer D.J."/>
        </authorList>
    </citation>
    <scope>NUCLEOTIDE SEQUENCE [LARGE SCALE GENOMIC DNA]</scope>
</reference>
<keyword evidence="2" id="KW-1185">Reference proteome</keyword>
<evidence type="ECO:0000313" key="1">
    <source>
        <dbReference type="EMBL" id="EZA51510.1"/>
    </source>
</evidence>
<organism evidence="1 2">
    <name type="scientific">Ooceraea biroi</name>
    <name type="common">Clonal raider ant</name>
    <name type="synonym">Cerapachys biroi</name>
    <dbReference type="NCBI Taxonomy" id="2015173"/>
    <lineage>
        <taxon>Eukaryota</taxon>
        <taxon>Metazoa</taxon>
        <taxon>Ecdysozoa</taxon>
        <taxon>Arthropoda</taxon>
        <taxon>Hexapoda</taxon>
        <taxon>Insecta</taxon>
        <taxon>Pterygota</taxon>
        <taxon>Neoptera</taxon>
        <taxon>Endopterygota</taxon>
        <taxon>Hymenoptera</taxon>
        <taxon>Apocrita</taxon>
        <taxon>Aculeata</taxon>
        <taxon>Formicoidea</taxon>
        <taxon>Formicidae</taxon>
        <taxon>Dorylinae</taxon>
        <taxon>Ooceraea</taxon>
    </lineage>
</organism>
<proteinExistence type="predicted"/>
<dbReference type="Proteomes" id="UP000053097">
    <property type="component" value="Unassembled WGS sequence"/>
</dbReference>
<protein>
    <submittedName>
        <fullName evidence="1">Uncharacterized protein</fullName>
    </submittedName>
</protein>
<gene>
    <name evidence="1" type="ORF">X777_09795</name>
</gene>
<sequence>MKIMFSSILTQIILKSIGPFNDLKKKRRKKEGCGKECERGKEKPRKDEDCKEAVSHDEKLVLSGEGELGFLSTSGRRCLHARASEVSCCSLCSRQRFSVNSSVYNT</sequence>
<dbReference type="AlphaFoldDB" id="A0A026W616"/>
<dbReference type="EMBL" id="KK107386">
    <property type="protein sequence ID" value="EZA51510.1"/>
    <property type="molecule type" value="Genomic_DNA"/>
</dbReference>
<accession>A0A026W616</accession>
<name>A0A026W616_OOCBI</name>